<dbReference type="SUPFAM" id="SSF47336">
    <property type="entry name" value="ACP-like"/>
    <property type="match status" value="1"/>
</dbReference>
<dbReference type="InterPro" id="IPR020806">
    <property type="entry name" value="PKS_PP-bd"/>
</dbReference>
<proteinExistence type="predicted"/>
<dbReference type="EMBL" id="MSIE01000001">
    <property type="protein sequence ID" value="OLF19628.1"/>
    <property type="molecule type" value="Genomic_DNA"/>
</dbReference>
<dbReference type="GO" id="GO:0031177">
    <property type="term" value="F:phosphopantetheine binding"/>
    <property type="evidence" value="ECO:0007669"/>
    <property type="project" value="InterPro"/>
</dbReference>
<keyword evidence="5" id="KW-1185">Reference proteome</keyword>
<name>A0A1Q8CZ38_9PSEU</name>
<dbReference type="InterPro" id="IPR009081">
    <property type="entry name" value="PP-bd_ACP"/>
</dbReference>
<keyword evidence="2" id="KW-0597">Phosphoprotein</keyword>
<protein>
    <recommendedName>
        <fullName evidence="3">Carrier domain-containing protein</fullName>
    </recommendedName>
</protein>
<feature type="domain" description="Carrier" evidence="3">
    <location>
        <begin position="202"/>
        <end position="277"/>
    </location>
</feature>
<dbReference type="AlphaFoldDB" id="A0A1Q8CZ38"/>
<dbReference type="Proteomes" id="UP000185596">
    <property type="component" value="Unassembled WGS sequence"/>
</dbReference>
<dbReference type="Gene3D" id="3.30.70.3290">
    <property type="match status" value="1"/>
</dbReference>
<accession>A0A1Q8CZ38</accession>
<evidence type="ECO:0000313" key="4">
    <source>
        <dbReference type="EMBL" id="OLF19628.1"/>
    </source>
</evidence>
<dbReference type="InterPro" id="IPR036736">
    <property type="entry name" value="ACP-like_sf"/>
</dbReference>
<evidence type="ECO:0000259" key="3">
    <source>
        <dbReference type="PROSITE" id="PS50075"/>
    </source>
</evidence>
<evidence type="ECO:0000313" key="5">
    <source>
        <dbReference type="Proteomes" id="UP000185596"/>
    </source>
</evidence>
<dbReference type="Pfam" id="PF00550">
    <property type="entry name" value="PP-binding"/>
    <property type="match status" value="1"/>
</dbReference>
<sequence length="333" mass="36301">MQKLSAVLSDDPRSGRHPFPRAVTFAGVAATLLNFRRCAPHRLAFTAASLAEAADKLLSFTEHTSNPEAAAPQGLYVNVIHRSTFDGAVETQDRDYLRALAASARHDQLAKLWSVGFPVDWRHVYPELIAERPIWLPPAPLNRRRYWPEAPGAASATTTPAAAPPEVDLAEQDPSVDVARPGNRTSQLVAELKGLPTTLRERRLCDYLQDRIAVVLDYPEGERPRTDLGFFDLGMSSIHLGQVRQSIVADTAFEPSETSAFDHPTIVEFAAYLARELAANGEPDIAAAASVAQEVATAATQPGRALLPYTLGEDEIDRLSAHDLERALIEVVS</sequence>
<dbReference type="PROSITE" id="PS50075">
    <property type="entry name" value="CARRIER"/>
    <property type="match status" value="1"/>
</dbReference>
<reference evidence="4 5" key="1">
    <citation type="submission" date="2016-12" db="EMBL/GenBank/DDBJ databases">
        <title>The draft genome sequence of Actinophytocola sp. 11-183.</title>
        <authorList>
            <person name="Wang W."/>
            <person name="Yuan L."/>
        </authorList>
    </citation>
    <scope>NUCLEOTIDE SEQUENCE [LARGE SCALE GENOMIC DNA]</scope>
    <source>
        <strain evidence="4 5">11-183</strain>
    </source>
</reference>
<dbReference type="Gene3D" id="1.10.1200.10">
    <property type="entry name" value="ACP-like"/>
    <property type="match status" value="1"/>
</dbReference>
<evidence type="ECO:0000256" key="1">
    <source>
        <dbReference type="ARBA" id="ARBA00022450"/>
    </source>
</evidence>
<comment type="caution">
    <text evidence="4">The sequence shown here is derived from an EMBL/GenBank/DDBJ whole genome shotgun (WGS) entry which is preliminary data.</text>
</comment>
<gene>
    <name evidence="4" type="ORF">BU204_01605</name>
</gene>
<evidence type="ECO:0000256" key="2">
    <source>
        <dbReference type="ARBA" id="ARBA00022553"/>
    </source>
</evidence>
<dbReference type="SMART" id="SM00823">
    <property type="entry name" value="PKS_PP"/>
    <property type="match status" value="1"/>
</dbReference>
<organism evidence="4 5">
    <name type="scientific">Actinophytocola xanthii</name>
    <dbReference type="NCBI Taxonomy" id="1912961"/>
    <lineage>
        <taxon>Bacteria</taxon>
        <taxon>Bacillati</taxon>
        <taxon>Actinomycetota</taxon>
        <taxon>Actinomycetes</taxon>
        <taxon>Pseudonocardiales</taxon>
        <taxon>Pseudonocardiaceae</taxon>
    </lineage>
</organism>
<dbReference type="STRING" id="1912961.BU204_01605"/>
<keyword evidence="1" id="KW-0596">Phosphopantetheine</keyword>